<name>A0A6P6MTY7_CARAU</name>
<dbReference type="FunFam" id="2.60.40.10:FF:000142">
    <property type="entry name" value="V-set domain-containing T-cell activation inhibitor 1"/>
    <property type="match status" value="1"/>
</dbReference>
<feature type="domain" description="Ig-like" evidence="12">
    <location>
        <begin position="19"/>
        <end position="131"/>
    </location>
</feature>
<keyword evidence="8" id="KW-0675">Receptor</keyword>
<dbReference type="InterPro" id="IPR013106">
    <property type="entry name" value="Ig_V-set"/>
</dbReference>
<evidence type="ECO:0000259" key="12">
    <source>
        <dbReference type="PROSITE" id="PS50835"/>
    </source>
</evidence>
<reference evidence="14" key="1">
    <citation type="submission" date="2025-08" db="UniProtKB">
        <authorList>
            <consortium name="RefSeq"/>
        </authorList>
    </citation>
    <scope>IDENTIFICATION</scope>
    <source>
        <strain evidence="14">Wakin</strain>
        <tissue evidence="14">Muscle</tissue>
    </source>
</reference>
<dbReference type="Gene3D" id="2.60.40.10">
    <property type="entry name" value="Immunoglobulins"/>
    <property type="match status" value="1"/>
</dbReference>
<feature type="chain" id="PRO_5027699620" evidence="11">
    <location>
        <begin position="30"/>
        <end position="181"/>
    </location>
</feature>
<evidence type="ECO:0000256" key="3">
    <source>
        <dbReference type="ARBA" id="ARBA00022692"/>
    </source>
</evidence>
<dbReference type="GO" id="GO:0042102">
    <property type="term" value="P:positive regulation of T cell proliferation"/>
    <property type="evidence" value="ECO:0007669"/>
    <property type="project" value="TreeGrafter"/>
</dbReference>
<evidence type="ECO:0000313" key="13">
    <source>
        <dbReference type="Proteomes" id="UP000515129"/>
    </source>
</evidence>
<dbReference type="PANTHER" id="PTHR25466:SF14">
    <property type="entry name" value="BUTYROPHILIN SUBFAMILY 2 MEMBER A2-LIKE-RELATED"/>
    <property type="match status" value="1"/>
</dbReference>
<dbReference type="InterPro" id="IPR036179">
    <property type="entry name" value="Ig-like_dom_sf"/>
</dbReference>
<dbReference type="InterPro" id="IPR003599">
    <property type="entry name" value="Ig_sub"/>
</dbReference>
<proteinExistence type="predicted"/>
<evidence type="ECO:0000256" key="2">
    <source>
        <dbReference type="ARBA" id="ARBA00022475"/>
    </source>
</evidence>
<dbReference type="InterPro" id="IPR051713">
    <property type="entry name" value="T-cell_Activation_Regulation"/>
</dbReference>
<evidence type="ECO:0000256" key="11">
    <source>
        <dbReference type="SAM" id="SignalP"/>
    </source>
</evidence>
<dbReference type="InterPro" id="IPR007110">
    <property type="entry name" value="Ig-like_dom"/>
</dbReference>
<dbReference type="SUPFAM" id="SSF48726">
    <property type="entry name" value="Immunoglobulin"/>
    <property type="match status" value="1"/>
</dbReference>
<dbReference type="KEGG" id="caua:113070594"/>
<dbReference type="OrthoDB" id="9898017at2759"/>
<dbReference type="GO" id="GO:0071222">
    <property type="term" value="P:cellular response to lipopolysaccharide"/>
    <property type="evidence" value="ECO:0007669"/>
    <property type="project" value="TreeGrafter"/>
</dbReference>
<evidence type="ECO:0000256" key="6">
    <source>
        <dbReference type="ARBA" id="ARBA00023136"/>
    </source>
</evidence>
<evidence type="ECO:0000256" key="9">
    <source>
        <dbReference type="ARBA" id="ARBA00023180"/>
    </source>
</evidence>
<dbReference type="GO" id="GO:0007166">
    <property type="term" value="P:cell surface receptor signaling pathway"/>
    <property type="evidence" value="ECO:0007669"/>
    <property type="project" value="TreeGrafter"/>
</dbReference>
<evidence type="ECO:0000256" key="5">
    <source>
        <dbReference type="ARBA" id="ARBA00022989"/>
    </source>
</evidence>
<evidence type="ECO:0000256" key="7">
    <source>
        <dbReference type="ARBA" id="ARBA00023157"/>
    </source>
</evidence>
<dbReference type="GO" id="GO:0006955">
    <property type="term" value="P:immune response"/>
    <property type="evidence" value="ECO:0007669"/>
    <property type="project" value="TreeGrafter"/>
</dbReference>
<sequence>MDLWVIGNLRRWWLFYFLPVFLLTSEVSLQETVEGFIGGSAVLPCSSKEPPDTVQDIDLVRWRHRGNSNNVYIIINGEVSVEGQDPEYKNRVESFPEEYLGGNFSIKLNNLQHTDAGKYKCYIFMKEQVIKSVELFTRERLERQIPSEGTKPRPEMTVMIISALFIGIISSLNKCVTGVSS</sequence>
<organism evidence="13 14">
    <name type="scientific">Carassius auratus</name>
    <name type="common">Goldfish</name>
    <dbReference type="NCBI Taxonomy" id="7957"/>
    <lineage>
        <taxon>Eukaryota</taxon>
        <taxon>Metazoa</taxon>
        <taxon>Chordata</taxon>
        <taxon>Craniata</taxon>
        <taxon>Vertebrata</taxon>
        <taxon>Euteleostomi</taxon>
        <taxon>Actinopterygii</taxon>
        <taxon>Neopterygii</taxon>
        <taxon>Teleostei</taxon>
        <taxon>Ostariophysi</taxon>
        <taxon>Cypriniformes</taxon>
        <taxon>Cyprinidae</taxon>
        <taxon>Cyprininae</taxon>
        <taxon>Carassius</taxon>
    </lineage>
</organism>
<dbReference type="GeneID" id="113070594"/>
<gene>
    <name evidence="14" type="primary">LOC113070594</name>
</gene>
<dbReference type="RefSeq" id="XP_026099784.1">
    <property type="nucleotide sequence ID" value="XM_026243999.1"/>
</dbReference>
<comment type="subcellular location">
    <subcellularLocation>
        <location evidence="1">Cell membrane</location>
        <topology evidence="1">Single-pass type I membrane protein</topology>
    </subcellularLocation>
</comment>
<dbReference type="GO" id="GO:0009897">
    <property type="term" value="C:external side of plasma membrane"/>
    <property type="evidence" value="ECO:0007669"/>
    <property type="project" value="TreeGrafter"/>
</dbReference>
<dbReference type="GO" id="GO:0031295">
    <property type="term" value="P:T cell costimulation"/>
    <property type="evidence" value="ECO:0007669"/>
    <property type="project" value="TreeGrafter"/>
</dbReference>
<dbReference type="PANTHER" id="PTHR25466">
    <property type="entry name" value="T-LYMPHOCYTE ACTIVATION ANTIGEN"/>
    <property type="match status" value="1"/>
</dbReference>
<evidence type="ECO:0000256" key="1">
    <source>
        <dbReference type="ARBA" id="ARBA00004251"/>
    </source>
</evidence>
<dbReference type="SMART" id="SM00409">
    <property type="entry name" value="IG"/>
    <property type="match status" value="1"/>
</dbReference>
<keyword evidence="2" id="KW-1003">Cell membrane</keyword>
<keyword evidence="4 11" id="KW-0732">Signal</keyword>
<evidence type="ECO:0000313" key="14">
    <source>
        <dbReference type="RefSeq" id="XP_026099784.1"/>
    </source>
</evidence>
<keyword evidence="7" id="KW-1015">Disulfide bond</keyword>
<keyword evidence="5" id="KW-1133">Transmembrane helix</keyword>
<protein>
    <submittedName>
        <fullName evidence="14">CD276 antigen homolog isoform X1</fullName>
    </submittedName>
</protein>
<keyword evidence="3" id="KW-0812">Transmembrane</keyword>
<evidence type="ECO:0000256" key="4">
    <source>
        <dbReference type="ARBA" id="ARBA00022729"/>
    </source>
</evidence>
<evidence type="ECO:0000256" key="8">
    <source>
        <dbReference type="ARBA" id="ARBA00023170"/>
    </source>
</evidence>
<dbReference type="GO" id="GO:0042130">
    <property type="term" value="P:negative regulation of T cell proliferation"/>
    <property type="evidence" value="ECO:0007669"/>
    <property type="project" value="TreeGrafter"/>
</dbReference>
<keyword evidence="10" id="KW-0393">Immunoglobulin domain</keyword>
<keyword evidence="6" id="KW-0472">Membrane</keyword>
<dbReference type="Proteomes" id="UP000515129">
    <property type="component" value="Unplaced"/>
</dbReference>
<evidence type="ECO:0000256" key="10">
    <source>
        <dbReference type="ARBA" id="ARBA00023319"/>
    </source>
</evidence>
<dbReference type="Pfam" id="PF07686">
    <property type="entry name" value="V-set"/>
    <property type="match status" value="1"/>
</dbReference>
<dbReference type="AlphaFoldDB" id="A0A6P6MTY7"/>
<dbReference type="InterPro" id="IPR013783">
    <property type="entry name" value="Ig-like_fold"/>
</dbReference>
<accession>A0A6P6MTY7</accession>
<feature type="signal peptide" evidence="11">
    <location>
        <begin position="1"/>
        <end position="29"/>
    </location>
</feature>
<keyword evidence="13" id="KW-1185">Reference proteome</keyword>
<keyword evidence="9" id="KW-0325">Glycoprotein</keyword>
<dbReference type="PROSITE" id="PS50835">
    <property type="entry name" value="IG_LIKE"/>
    <property type="match status" value="1"/>
</dbReference>